<accession>A0A0F9UMY9</accession>
<evidence type="ECO:0000313" key="1">
    <source>
        <dbReference type="EMBL" id="KKN54973.1"/>
    </source>
</evidence>
<protein>
    <submittedName>
        <fullName evidence="1">Uncharacterized protein</fullName>
    </submittedName>
</protein>
<dbReference type="AlphaFoldDB" id="A0A0F9UMY9"/>
<comment type="caution">
    <text evidence="1">The sequence shown here is derived from an EMBL/GenBank/DDBJ whole genome shotgun (WGS) entry which is preliminary data.</text>
</comment>
<gene>
    <name evidence="1" type="ORF">LCGC14_0586950</name>
</gene>
<dbReference type="EMBL" id="LAZR01000904">
    <property type="protein sequence ID" value="KKN54973.1"/>
    <property type="molecule type" value="Genomic_DNA"/>
</dbReference>
<reference evidence="1" key="1">
    <citation type="journal article" date="2015" name="Nature">
        <title>Complex archaea that bridge the gap between prokaryotes and eukaryotes.</title>
        <authorList>
            <person name="Spang A."/>
            <person name="Saw J.H."/>
            <person name="Jorgensen S.L."/>
            <person name="Zaremba-Niedzwiedzka K."/>
            <person name="Martijn J."/>
            <person name="Lind A.E."/>
            <person name="van Eijk R."/>
            <person name="Schleper C."/>
            <person name="Guy L."/>
            <person name="Ettema T.J."/>
        </authorList>
    </citation>
    <scope>NUCLEOTIDE SEQUENCE</scope>
</reference>
<name>A0A0F9UMY9_9ZZZZ</name>
<organism evidence="1">
    <name type="scientific">marine sediment metagenome</name>
    <dbReference type="NCBI Taxonomy" id="412755"/>
    <lineage>
        <taxon>unclassified sequences</taxon>
        <taxon>metagenomes</taxon>
        <taxon>ecological metagenomes</taxon>
    </lineage>
</organism>
<sequence>MLLFNDKTIFLKINKKLYELVDQKEEIFKLRLEEKSLIGKIEEILDGISLDTLRKENYTRLEEISKDILSLELSIYPSIRLFKIWVILFNMEIILLENHINLIEDSNKEFDFELLLQKIKKLIGLQEQIASLEDERIKRLLNKKTNNLEYFYTENSRIKKTPEEYYSKIITEILKKVSYNKVNSFRALFDTERYNDFFKDFTHRLKDIAIRQNSNAYNYWIGYKLNLELNNLKEISEDYQKTKNTLILRAKPIIEYLSELDRGLFYIENIKELSNHIEKYGLPIPEVKTLIDFLIQHSIVLSVQDDFEIGIPALKCFFHLLDYNSNSGEYMRHIGNSLENIVKNFAKVYDVNINCNIPLNKTELDVIINNEKMAYIIECKLIENPTHKNLINQLSKFEKKIEIIKYTPETIGLKDQKIIPIFFSIYTVFAEYNGILIINNFKLLMDFFLINFKIKKLAKTRIDYKVIEIFNNINQDRRIDLSEIDESIPENIYRYDVIFVLDIDKRLHEVLSQSYFIPFPFIIDINEEIRCEFYDNVSNGETIKVLLYNAFKNNLWSKIELIAFK</sequence>
<proteinExistence type="predicted"/>